<comment type="caution">
    <text evidence="1">The sequence shown here is derived from an EMBL/GenBank/DDBJ whole genome shotgun (WGS) entry which is preliminary data.</text>
</comment>
<dbReference type="EMBL" id="MU276085">
    <property type="protein sequence ID" value="KAI0042073.1"/>
    <property type="molecule type" value="Genomic_DNA"/>
</dbReference>
<sequence length="205" mass="22401">MDQTRAATGGAPPAPPVPRRLLEGYTPAMGVYVVFTLNAVATLEGLNDPAAIAEASALPRTQYVGLVIEDIDLTLYDEKYEKCYVSLLSQGPPLPVASEGLDEDMCVPLAPATHRKGRGSISPTPRLPWNNLYHHTTIIESVRVPSLKRDYSRSPLLSVDDVGILTLAFNDDGLRSDEMEQVYKDSHPDSQTGSVRETYKIDESC</sequence>
<accession>A0ACB8RDC8</accession>
<keyword evidence="2" id="KW-1185">Reference proteome</keyword>
<name>A0ACB8RDC8_9AGAM</name>
<protein>
    <submittedName>
        <fullName evidence="1">Uncharacterized protein</fullName>
    </submittedName>
</protein>
<organism evidence="1 2">
    <name type="scientific">Auriscalpium vulgare</name>
    <dbReference type="NCBI Taxonomy" id="40419"/>
    <lineage>
        <taxon>Eukaryota</taxon>
        <taxon>Fungi</taxon>
        <taxon>Dikarya</taxon>
        <taxon>Basidiomycota</taxon>
        <taxon>Agaricomycotina</taxon>
        <taxon>Agaricomycetes</taxon>
        <taxon>Russulales</taxon>
        <taxon>Auriscalpiaceae</taxon>
        <taxon>Auriscalpium</taxon>
    </lineage>
</organism>
<reference evidence="1" key="1">
    <citation type="submission" date="2021-02" db="EMBL/GenBank/DDBJ databases">
        <authorList>
            <consortium name="DOE Joint Genome Institute"/>
            <person name="Ahrendt S."/>
            <person name="Looney B.P."/>
            <person name="Miyauchi S."/>
            <person name="Morin E."/>
            <person name="Drula E."/>
            <person name="Courty P.E."/>
            <person name="Chicoki N."/>
            <person name="Fauchery L."/>
            <person name="Kohler A."/>
            <person name="Kuo A."/>
            <person name="Labutti K."/>
            <person name="Pangilinan J."/>
            <person name="Lipzen A."/>
            <person name="Riley R."/>
            <person name="Andreopoulos W."/>
            <person name="He G."/>
            <person name="Johnson J."/>
            <person name="Barry K.W."/>
            <person name="Grigoriev I.V."/>
            <person name="Nagy L."/>
            <person name="Hibbett D."/>
            <person name="Henrissat B."/>
            <person name="Matheny P.B."/>
            <person name="Labbe J."/>
            <person name="Martin F."/>
        </authorList>
    </citation>
    <scope>NUCLEOTIDE SEQUENCE</scope>
    <source>
        <strain evidence="1">FP105234-sp</strain>
    </source>
</reference>
<evidence type="ECO:0000313" key="2">
    <source>
        <dbReference type="Proteomes" id="UP000814033"/>
    </source>
</evidence>
<gene>
    <name evidence="1" type="ORF">FA95DRAFT_1500529</name>
</gene>
<evidence type="ECO:0000313" key="1">
    <source>
        <dbReference type="EMBL" id="KAI0042073.1"/>
    </source>
</evidence>
<proteinExistence type="predicted"/>
<dbReference type="Proteomes" id="UP000814033">
    <property type="component" value="Unassembled WGS sequence"/>
</dbReference>
<reference evidence="1" key="2">
    <citation type="journal article" date="2022" name="New Phytol.">
        <title>Evolutionary transition to the ectomycorrhizal habit in the genomes of a hyperdiverse lineage of mushroom-forming fungi.</title>
        <authorList>
            <person name="Looney B."/>
            <person name="Miyauchi S."/>
            <person name="Morin E."/>
            <person name="Drula E."/>
            <person name="Courty P.E."/>
            <person name="Kohler A."/>
            <person name="Kuo A."/>
            <person name="LaButti K."/>
            <person name="Pangilinan J."/>
            <person name="Lipzen A."/>
            <person name="Riley R."/>
            <person name="Andreopoulos W."/>
            <person name="He G."/>
            <person name="Johnson J."/>
            <person name="Nolan M."/>
            <person name="Tritt A."/>
            <person name="Barry K.W."/>
            <person name="Grigoriev I.V."/>
            <person name="Nagy L.G."/>
            <person name="Hibbett D."/>
            <person name="Henrissat B."/>
            <person name="Matheny P.B."/>
            <person name="Labbe J."/>
            <person name="Martin F.M."/>
        </authorList>
    </citation>
    <scope>NUCLEOTIDE SEQUENCE</scope>
    <source>
        <strain evidence="1">FP105234-sp</strain>
    </source>
</reference>